<name>A0A951ITH8_9BACT</name>
<keyword evidence="10 14" id="KW-0479">Metal-binding</keyword>
<organism evidence="15 16">
    <name type="scientific">Arthrospiribacter ruber</name>
    <dbReference type="NCBI Taxonomy" id="2487934"/>
    <lineage>
        <taxon>Bacteria</taxon>
        <taxon>Pseudomonadati</taxon>
        <taxon>Bacteroidota</taxon>
        <taxon>Cytophagia</taxon>
        <taxon>Cytophagales</taxon>
        <taxon>Cyclobacteriaceae</taxon>
        <taxon>Arthrospiribacter</taxon>
    </lineage>
</organism>
<dbReference type="GO" id="GO:0003935">
    <property type="term" value="F:GTP cyclohydrolase II activity"/>
    <property type="evidence" value="ECO:0007669"/>
    <property type="project" value="TreeGrafter"/>
</dbReference>
<dbReference type="Proteomes" id="UP000727490">
    <property type="component" value="Unassembled WGS sequence"/>
</dbReference>
<dbReference type="Pfam" id="PF00926">
    <property type="entry name" value="DHBP_synthase"/>
    <property type="match status" value="1"/>
</dbReference>
<evidence type="ECO:0000256" key="14">
    <source>
        <dbReference type="RuleBase" id="RU003843"/>
    </source>
</evidence>
<accession>A0A951ITH8</accession>
<reference evidence="15 16" key="1">
    <citation type="journal article" date="2020" name="Syst. Appl. Microbiol.">
        <title>Arthrospiribacter ruber gen. nov., sp. nov., a novel bacterium isolated from Arthrospira cultures.</title>
        <authorList>
            <person name="Waleron M."/>
            <person name="Misztak A."/>
            <person name="Waleron M.M."/>
            <person name="Furmaniak M."/>
            <person name="Mrozik A."/>
            <person name="Waleron K."/>
        </authorList>
    </citation>
    <scope>NUCLEOTIDE SEQUENCE [LARGE SCALE GENOMIC DNA]</scope>
    <source>
        <strain evidence="15 16">DPMB0001</strain>
    </source>
</reference>
<evidence type="ECO:0000256" key="2">
    <source>
        <dbReference type="ARBA" id="ARBA00001936"/>
    </source>
</evidence>
<dbReference type="GO" id="GO:0005829">
    <property type="term" value="C:cytosol"/>
    <property type="evidence" value="ECO:0007669"/>
    <property type="project" value="TreeGrafter"/>
</dbReference>
<gene>
    <name evidence="15" type="primary">ribB</name>
    <name evidence="15" type="ORF">EGN73_04110</name>
</gene>
<comment type="function">
    <text evidence="3 14">Catalyzes the conversion of D-ribulose 5-phosphate to formate and 3,4-dihydroxy-2-butanone 4-phosphate.</text>
</comment>
<dbReference type="GO" id="GO:0008686">
    <property type="term" value="F:3,4-dihydroxy-2-butanone-4-phosphate synthase activity"/>
    <property type="evidence" value="ECO:0007669"/>
    <property type="project" value="UniProtKB-EC"/>
</dbReference>
<evidence type="ECO:0000256" key="8">
    <source>
        <dbReference type="ARBA" id="ARBA00018836"/>
    </source>
</evidence>
<keyword evidence="13 14" id="KW-0456">Lyase</keyword>
<dbReference type="InterPro" id="IPR000422">
    <property type="entry name" value="DHBP_synthase_RibB"/>
</dbReference>
<dbReference type="AlphaFoldDB" id="A0A951ITH8"/>
<comment type="caution">
    <text evidence="15">The sequence shown here is derived from an EMBL/GenBank/DDBJ whole genome shotgun (WGS) entry which is preliminary data.</text>
</comment>
<dbReference type="GO" id="GO:0046872">
    <property type="term" value="F:metal ion binding"/>
    <property type="evidence" value="ECO:0007669"/>
    <property type="project" value="UniProtKB-KW"/>
</dbReference>
<dbReference type="NCBIfam" id="TIGR00506">
    <property type="entry name" value="ribB"/>
    <property type="match status" value="1"/>
</dbReference>
<evidence type="ECO:0000256" key="11">
    <source>
        <dbReference type="ARBA" id="ARBA00022842"/>
    </source>
</evidence>
<evidence type="ECO:0000256" key="12">
    <source>
        <dbReference type="ARBA" id="ARBA00023211"/>
    </source>
</evidence>
<dbReference type="GO" id="GO:0009231">
    <property type="term" value="P:riboflavin biosynthetic process"/>
    <property type="evidence" value="ECO:0007669"/>
    <property type="project" value="UniProtKB-KW"/>
</dbReference>
<dbReference type="PANTHER" id="PTHR21327:SF18">
    <property type="entry name" value="3,4-DIHYDROXY-2-BUTANONE 4-PHOSPHATE SYNTHASE"/>
    <property type="match status" value="1"/>
</dbReference>
<evidence type="ECO:0000313" key="16">
    <source>
        <dbReference type="Proteomes" id="UP000727490"/>
    </source>
</evidence>
<comment type="catalytic activity">
    <reaction evidence="1 14">
        <text>D-ribulose 5-phosphate = (2S)-2-hydroxy-3-oxobutyl phosphate + formate + H(+)</text>
        <dbReference type="Rhea" id="RHEA:18457"/>
        <dbReference type="ChEBI" id="CHEBI:15378"/>
        <dbReference type="ChEBI" id="CHEBI:15740"/>
        <dbReference type="ChEBI" id="CHEBI:58121"/>
        <dbReference type="ChEBI" id="CHEBI:58830"/>
        <dbReference type="EC" id="4.1.99.12"/>
    </reaction>
</comment>
<dbReference type="PANTHER" id="PTHR21327">
    <property type="entry name" value="GTP CYCLOHYDROLASE II-RELATED"/>
    <property type="match status" value="1"/>
</dbReference>
<keyword evidence="16" id="KW-1185">Reference proteome</keyword>
<evidence type="ECO:0000256" key="5">
    <source>
        <dbReference type="ARBA" id="ARBA00005520"/>
    </source>
</evidence>
<comment type="cofactor">
    <cofactor evidence="2">
        <name>Mn(2+)</name>
        <dbReference type="ChEBI" id="CHEBI:29035"/>
    </cofactor>
</comment>
<keyword evidence="9 14" id="KW-0686">Riboflavin biosynthesis</keyword>
<evidence type="ECO:0000256" key="9">
    <source>
        <dbReference type="ARBA" id="ARBA00022619"/>
    </source>
</evidence>
<comment type="similarity">
    <text evidence="5">In the N-terminal section; belongs to the DHBP synthase family.</text>
</comment>
<evidence type="ECO:0000256" key="7">
    <source>
        <dbReference type="ARBA" id="ARBA00012153"/>
    </source>
</evidence>
<evidence type="ECO:0000256" key="13">
    <source>
        <dbReference type="ARBA" id="ARBA00023239"/>
    </source>
</evidence>
<comment type="pathway">
    <text evidence="4 14">Cofactor biosynthesis; riboflavin biosynthesis; 2-hydroxy-3-oxobutyl phosphate from D-ribulose 5-phosphate: step 1/1.</text>
</comment>
<evidence type="ECO:0000313" key="15">
    <source>
        <dbReference type="EMBL" id="MBW3466993.1"/>
    </source>
</evidence>
<keyword evidence="11 14" id="KW-0460">Magnesium</keyword>
<protein>
    <recommendedName>
        <fullName evidence="8 14">3,4-dihydroxy-2-butanone 4-phosphate synthase</fullName>
        <shortName evidence="14">DHBP synthase</shortName>
        <ecNumber evidence="7 14">4.1.99.12</ecNumber>
    </recommendedName>
</protein>
<evidence type="ECO:0000256" key="3">
    <source>
        <dbReference type="ARBA" id="ARBA00002284"/>
    </source>
</evidence>
<evidence type="ECO:0000256" key="6">
    <source>
        <dbReference type="ARBA" id="ARBA00008976"/>
    </source>
</evidence>
<dbReference type="EMBL" id="RPHB01000002">
    <property type="protein sequence ID" value="MBW3466993.1"/>
    <property type="molecule type" value="Genomic_DNA"/>
</dbReference>
<dbReference type="FunFam" id="3.90.870.10:FF:000001">
    <property type="entry name" value="Riboflavin biosynthesis protein RibBA"/>
    <property type="match status" value="1"/>
</dbReference>
<evidence type="ECO:0000256" key="10">
    <source>
        <dbReference type="ARBA" id="ARBA00022723"/>
    </source>
</evidence>
<comment type="similarity">
    <text evidence="14">Belongs to the DHBP synthase family.</text>
</comment>
<proteinExistence type="inferred from homology"/>
<comment type="subunit">
    <text evidence="14">Homodimer.</text>
</comment>
<dbReference type="EC" id="4.1.99.12" evidence="7 14"/>
<evidence type="ECO:0000256" key="1">
    <source>
        <dbReference type="ARBA" id="ARBA00000141"/>
    </source>
</evidence>
<evidence type="ECO:0000256" key="4">
    <source>
        <dbReference type="ARBA" id="ARBA00004904"/>
    </source>
</evidence>
<sequence>MFDTIEEAIEDFKNGKIVIVVDDEDRENEGDMICASELITPELVNFMAKEAKGLMCVSLTEERCNELGLKLMVNNNSSNYSTAFTVSVDLVGFGCTTGISAFDRAKTINALVDPNKIPSDFGIPGHIFPLIGKSGGVKVRPGHTEAAIDLAKLSGLKPSGVLIEVLNEDGSMARLDDLKKVAVKHGLKLISIEQLISYMS</sequence>
<comment type="cofactor">
    <cofactor evidence="14">
        <name>Mg(2+)</name>
        <dbReference type="ChEBI" id="CHEBI:18420"/>
    </cofactor>
    <cofactor evidence="14">
        <name>Mn(2+)</name>
        <dbReference type="ChEBI" id="CHEBI:29035"/>
    </cofactor>
    <text evidence="14">Binds 2 divalent metal cations per subunit. Magnesium or manganese.</text>
</comment>
<comment type="similarity">
    <text evidence="6">In the C-terminal section; belongs to the GTP cyclohydrolase II family.</text>
</comment>
<keyword evidence="12 14" id="KW-0464">Manganese</keyword>